<sequence length="1676" mass="178777">MAKPDMNTVCAAAVGAQVEGDTTVPHQEPPPPAELPADAGPGAAEASLNDPVEFIVGRVDSIEQWRATVVRLNATQIGVSLLRGVLRRGHLSTPPMRAFETTDTRALAADVAEAREAVHVRHLSQPVLPSLHTCTTYKAGQSTPQITKEGEATGSLVQKTASTASPPVAHPYPLHTRSTPSPLQASVARRTLVQTASRASAPLYKGILAALVAHGVASIYAENPSTDSLSASRAAVEGQVKAAVSTPPLAADMLQATSSHLHLTLEMNAALHEIHRAAAEVMCIIDQESQEMKALTTAYLTDEDDRVRDRHQVEFRRSCRRLSLIVANLYSLVALLDFFALEDVPSPIPALSPTASTAASVAAVSHPSDRTPARENREAAANGAGDRRMNNLPSDLISASSALAAPGTATAEEDAPTVAVARCAGSCTPGTTPSCPTVMKSAANPVTHPYTLDQFHRLFDASSHLPQSVWRVFSATATTLSEFEVTWSLATGDAQSRQAFNNTACLVLGEDQRCLLLQLHRFCARFAILRHQVYALHPVNHLYFKVKQMLEWSDLFNAGVPDEWSYDNGDVDRCDLHNDLLHNTYVHEPHWCLSPSNKAALQTVMASLYAGAAGDSAHRRVKRGTAFVPSGRAVAAVWPGSAPDNGGASAPLSLLASLVSAGTNGRASASLASLLTGPSAEPRPGPSAAASCQLSAVPGYVGLRNSGNTCFLNSVVQLLGSAALFRDDLMVRVQNVVFSHSARTDHRPPKAARTTDGEVMADLFTKYGCRLAIALLLGELQWRGAHHHKSPPVLPDYLTPHLPPPFGDQQQHDASEFWHALLDQLDMPNQPGGAVVAKWFSGRTTTTMRCVACQRKRLHTNTFWDICTPLLRNTSASTAPVSLGGGPLNPTVEPTLPAAPTTAAVPVVSQVEVQQFAHATAVSKTYVCPLPSDVRVDPLTTTHACPMLETLGNGEEDAVDWIDNKTARVGSPTVANSEAVLGRATPPPLSTVEPDEAPKTLQHLLLHVLHPILNKELLHGSNALDCEHCRRRTDTELTTRLVAELDMEGQPGLDAVSADLHGKGVSVVPPTRVSAGCGAADAACKADEEGGFSTALPEGERVPQHVGSKSMGHDLTPRDSPTHTAAGGGLPYYLAVQLNRFAYQRVSQSYRKITDGVPLNEVIIVPVYPGGAGKRDAPQSSFDVHASNLSTRMTSEERGNLDMSREDEGLHGGSVNRPSAVVHSVTPKNPVWVAYRLKTIIIHSGTTPNSGHYFILTRRPVGSPLQRQSEDEDDKHSDEEVSRTRIASDLSLMRAYVKNLGSALTSCLHTESVFSEGQSGHPTAGAGDAAGVGGSSSHTRAEATRPQSQGRPAVAPLPTATEQVLQSPTLSLAPTLPTAAVSVSGDSLYENWVMLNDSHVQPVEVDTMRRILHGCGGGVYSSMETPYIILYEKVPIAFEGTAVYNALSADEEVTNQCVADAALSAAVRLQWLWETHDASVGTPGDTLAGEPPPKPVQFAPEVMQIFSARLKDEAARNVARSSAVSRTPKPYIPPFYADGVTPLLPLQRGPLTSEGTLGANSRESVARSWSGMAGDEEAVQAPAARVAHVDLNKGVQAFFSNRSASRSSASHRPRRLTPVAKYTPIHRTKRYSAHLSREGSEGHREHSGTAHEETVLSSSSSDAGPELDDNQDRQRC</sequence>
<dbReference type="PROSITE" id="PS50235">
    <property type="entry name" value="USP_3"/>
    <property type="match status" value="1"/>
</dbReference>
<dbReference type="InterPro" id="IPR028889">
    <property type="entry name" value="USP"/>
</dbReference>
<dbReference type="PANTHER" id="PTHR24006">
    <property type="entry name" value="UBIQUITIN CARBOXYL-TERMINAL HYDROLASE"/>
    <property type="match status" value="1"/>
</dbReference>
<organism evidence="3 4">
    <name type="scientific">Porcisia hertigi</name>
    <dbReference type="NCBI Taxonomy" id="2761500"/>
    <lineage>
        <taxon>Eukaryota</taxon>
        <taxon>Discoba</taxon>
        <taxon>Euglenozoa</taxon>
        <taxon>Kinetoplastea</taxon>
        <taxon>Metakinetoplastina</taxon>
        <taxon>Trypanosomatida</taxon>
        <taxon>Trypanosomatidae</taxon>
        <taxon>Leishmaniinae</taxon>
        <taxon>Porcisia</taxon>
    </lineage>
</organism>
<dbReference type="InterPro" id="IPR050164">
    <property type="entry name" value="Peptidase_C19"/>
</dbReference>
<proteinExistence type="predicted"/>
<dbReference type="EMBL" id="JAFJZO010000012">
    <property type="protein sequence ID" value="KAG5509821.1"/>
    <property type="molecule type" value="Genomic_DNA"/>
</dbReference>
<feature type="compositionally biased region" description="Basic and acidic residues" evidence="1">
    <location>
        <begin position="1635"/>
        <end position="1654"/>
    </location>
</feature>
<dbReference type="SUPFAM" id="SSF54001">
    <property type="entry name" value="Cysteine proteinases"/>
    <property type="match status" value="1"/>
</dbReference>
<dbReference type="InterPro" id="IPR001394">
    <property type="entry name" value="Peptidase_C19_UCH"/>
</dbReference>
<gene>
    <name evidence="3" type="ORF">JKF63_07466</name>
</gene>
<feature type="compositionally biased region" description="Polar residues" evidence="1">
    <location>
        <begin position="156"/>
        <end position="165"/>
    </location>
</feature>
<feature type="region of interest" description="Disordered" evidence="1">
    <location>
        <begin position="17"/>
        <end position="44"/>
    </location>
</feature>
<dbReference type="OrthoDB" id="2420415at2759"/>
<evidence type="ECO:0000313" key="3">
    <source>
        <dbReference type="EMBL" id="KAG5509821.1"/>
    </source>
</evidence>
<dbReference type="GO" id="GO:0016579">
    <property type="term" value="P:protein deubiquitination"/>
    <property type="evidence" value="ECO:0007669"/>
    <property type="project" value="InterPro"/>
</dbReference>
<feature type="region of interest" description="Disordered" evidence="1">
    <location>
        <begin position="1192"/>
        <end position="1221"/>
    </location>
</feature>
<feature type="domain" description="USP" evidence="2">
    <location>
        <begin position="701"/>
        <end position="1434"/>
    </location>
</feature>
<protein>
    <recommendedName>
        <fullName evidence="2">USP domain-containing protein</fullName>
    </recommendedName>
</protein>
<comment type="caution">
    <text evidence="3">The sequence shown here is derived from an EMBL/GenBank/DDBJ whole genome shotgun (WGS) entry which is preliminary data.</text>
</comment>
<dbReference type="KEGG" id="phet:94293480"/>
<evidence type="ECO:0000256" key="1">
    <source>
        <dbReference type="SAM" id="MobiDB-lite"/>
    </source>
</evidence>
<evidence type="ECO:0000313" key="4">
    <source>
        <dbReference type="Proteomes" id="UP000674318"/>
    </source>
</evidence>
<dbReference type="GeneID" id="94293480"/>
<feature type="compositionally biased region" description="Basic and acidic residues" evidence="1">
    <location>
        <begin position="367"/>
        <end position="378"/>
    </location>
</feature>
<feature type="compositionally biased region" description="Basic and acidic residues" evidence="1">
    <location>
        <begin position="1194"/>
        <end position="1210"/>
    </location>
</feature>
<dbReference type="RefSeq" id="XP_067758828.1">
    <property type="nucleotide sequence ID" value="XM_067903403.1"/>
</dbReference>
<dbReference type="Pfam" id="PF00443">
    <property type="entry name" value="UCH"/>
    <property type="match status" value="1"/>
</dbReference>
<feature type="compositionally biased region" description="Basic and acidic residues" evidence="1">
    <location>
        <begin position="1111"/>
        <end position="1121"/>
    </location>
</feature>
<dbReference type="Gene3D" id="3.90.70.10">
    <property type="entry name" value="Cysteine proteinases"/>
    <property type="match status" value="2"/>
</dbReference>
<dbReference type="GO" id="GO:0004843">
    <property type="term" value="F:cysteine-type deubiquitinase activity"/>
    <property type="evidence" value="ECO:0007669"/>
    <property type="project" value="InterPro"/>
</dbReference>
<dbReference type="Proteomes" id="UP000674318">
    <property type="component" value="Unassembled WGS sequence"/>
</dbReference>
<dbReference type="InterPro" id="IPR018200">
    <property type="entry name" value="USP_CS"/>
</dbReference>
<feature type="compositionally biased region" description="Low complexity" evidence="1">
    <location>
        <begin position="35"/>
        <end position="44"/>
    </location>
</feature>
<feature type="region of interest" description="Disordered" evidence="1">
    <location>
        <begin position="1263"/>
        <end position="1282"/>
    </location>
</feature>
<dbReference type="GO" id="GO:0005634">
    <property type="term" value="C:nucleus"/>
    <property type="evidence" value="ECO:0007669"/>
    <property type="project" value="TreeGrafter"/>
</dbReference>
<keyword evidence="4" id="KW-1185">Reference proteome</keyword>
<dbReference type="PANTHER" id="PTHR24006:SF905">
    <property type="entry name" value="UBIQUITIN CARBOXYL-TERMINAL HYDROLASE 1"/>
    <property type="match status" value="1"/>
</dbReference>
<evidence type="ECO:0000259" key="2">
    <source>
        <dbReference type="PROSITE" id="PS50235"/>
    </source>
</evidence>
<feature type="region of interest" description="Disordered" evidence="1">
    <location>
        <begin position="156"/>
        <end position="183"/>
    </location>
</feature>
<feature type="region of interest" description="Disordered" evidence="1">
    <location>
        <begin position="1314"/>
        <end position="1354"/>
    </location>
</feature>
<feature type="region of interest" description="Disordered" evidence="1">
    <location>
        <begin position="1094"/>
        <end position="1124"/>
    </location>
</feature>
<feature type="region of interest" description="Disordered" evidence="1">
    <location>
        <begin position="1602"/>
        <end position="1676"/>
    </location>
</feature>
<reference evidence="3 4" key="1">
    <citation type="submission" date="2021-02" db="EMBL/GenBank/DDBJ databases">
        <title>Porcisia hertigi Genome sequencing and assembly.</title>
        <authorList>
            <person name="Almutairi H."/>
            <person name="Gatherer D."/>
        </authorList>
    </citation>
    <scope>NUCLEOTIDE SEQUENCE [LARGE SCALE GENOMIC DNA]</scope>
    <source>
        <strain evidence="3 4">C119</strain>
    </source>
</reference>
<dbReference type="InterPro" id="IPR038765">
    <property type="entry name" value="Papain-like_cys_pep_sf"/>
</dbReference>
<dbReference type="PROSITE" id="PS00972">
    <property type="entry name" value="USP_1"/>
    <property type="match status" value="1"/>
</dbReference>
<feature type="region of interest" description="Disordered" evidence="1">
    <location>
        <begin position="361"/>
        <end position="391"/>
    </location>
</feature>
<dbReference type="GO" id="GO:0005829">
    <property type="term" value="C:cytosol"/>
    <property type="evidence" value="ECO:0007669"/>
    <property type="project" value="TreeGrafter"/>
</dbReference>
<name>A0A836IEE4_9TRYP</name>
<accession>A0A836IEE4</accession>